<dbReference type="RefSeq" id="WP_073359711.1">
    <property type="nucleotide sequence ID" value="NZ_FNTL01000005.1"/>
</dbReference>
<dbReference type="AlphaFoldDB" id="A0A1H5MEZ8"/>
<protein>
    <submittedName>
        <fullName evidence="1">Uncharacterized protein</fullName>
    </submittedName>
</protein>
<proteinExistence type="predicted"/>
<name>A0A1H5MEZ8_RHOJO</name>
<reference evidence="2" key="1">
    <citation type="submission" date="2016-10" db="EMBL/GenBank/DDBJ databases">
        <authorList>
            <person name="Varghese N."/>
        </authorList>
    </citation>
    <scope>NUCLEOTIDE SEQUENCE [LARGE SCALE GENOMIC DNA]</scope>
    <source>
        <strain evidence="2">DSM 44719</strain>
    </source>
</reference>
<dbReference type="EMBL" id="FNTL01000005">
    <property type="protein sequence ID" value="SEE87723.1"/>
    <property type="molecule type" value="Genomic_DNA"/>
</dbReference>
<organism evidence="1 2">
    <name type="scientific">Rhodococcus jostii</name>
    <dbReference type="NCBI Taxonomy" id="132919"/>
    <lineage>
        <taxon>Bacteria</taxon>
        <taxon>Bacillati</taxon>
        <taxon>Actinomycetota</taxon>
        <taxon>Actinomycetes</taxon>
        <taxon>Mycobacteriales</taxon>
        <taxon>Nocardiaceae</taxon>
        <taxon>Rhodococcus</taxon>
    </lineage>
</organism>
<gene>
    <name evidence="1" type="ORF">SAMN04490220_8909</name>
</gene>
<accession>A0A1H5MEZ8</accession>
<dbReference type="Proteomes" id="UP000183407">
    <property type="component" value="Unassembled WGS sequence"/>
</dbReference>
<sequence length="113" mass="12340">MRNRLADPRRQHVIATVSQLVDGVRSSTGRDPIPVAAVLVASTAAPLTWLVSIDRDDPTAVLHTSTNGTASGADALTELAAWDQRAWTWIADECAMFGGLHLRARHPELVRRY</sequence>
<evidence type="ECO:0000313" key="2">
    <source>
        <dbReference type="Proteomes" id="UP000183407"/>
    </source>
</evidence>
<dbReference type="OrthoDB" id="4464820at2"/>
<evidence type="ECO:0000313" key="1">
    <source>
        <dbReference type="EMBL" id="SEE87723.1"/>
    </source>
</evidence>